<evidence type="ECO:0000256" key="1">
    <source>
        <dbReference type="SAM" id="SignalP"/>
    </source>
</evidence>
<dbReference type="InterPro" id="IPR025665">
    <property type="entry name" value="Beta-barrel_OMP_2"/>
</dbReference>
<protein>
    <submittedName>
        <fullName evidence="3">Outer membrane protein with beta-barrel domain</fullName>
    </submittedName>
</protein>
<dbReference type="SUPFAM" id="SSF56925">
    <property type="entry name" value="OMPA-like"/>
    <property type="match status" value="1"/>
</dbReference>
<dbReference type="Pfam" id="PF13568">
    <property type="entry name" value="OMP_b-brl_2"/>
    <property type="match status" value="1"/>
</dbReference>
<dbReference type="InterPro" id="IPR011250">
    <property type="entry name" value="OMP/PagP_B-barrel"/>
</dbReference>
<feature type="chain" id="PRO_5021006838" evidence="1">
    <location>
        <begin position="21"/>
        <end position="200"/>
    </location>
</feature>
<gene>
    <name evidence="3" type="ORF">DSM04_103582</name>
</gene>
<evidence type="ECO:0000313" key="3">
    <source>
        <dbReference type="EMBL" id="RXG15693.1"/>
    </source>
</evidence>
<sequence length="200" mass="21669">MKKLILIASFIALGTTAAKAQDTFHFGVKGGVNFANIAGDDSADQDSRTSFYAGLVAELPISEMFSIQPEVIYSAQGSTIAAIDEDNFLDVDDNIEYQLDYIQVPLMAKIYLADGLSLQAGPSFNFLVSEEIDYSPTSASGDIDIVDGANDFEFGTAAGLEYQFDNGLFIQGRYTRGFTKIYDDVSAYNYAIQAGVGFVF</sequence>
<dbReference type="EMBL" id="QOVI01000003">
    <property type="protein sequence ID" value="RXG15693.1"/>
    <property type="molecule type" value="Genomic_DNA"/>
</dbReference>
<organism evidence="3 4">
    <name type="scientific">Leeuwenhoekiella aestuarii</name>
    <dbReference type="NCBI Taxonomy" id="2249426"/>
    <lineage>
        <taxon>Bacteria</taxon>
        <taxon>Pseudomonadati</taxon>
        <taxon>Bacteroidota</taxon>
        <taxon>Flavobacteriia</taxon>
        <taxon>Flavobacteriales</taxon>
        <taxon>Flavobacteriaceae</taxon>
        <taxon>Leeuwenhoekiella</taxon>
    </lineage>
</organism>
<keyword evidence="4" id="KW-1185">Reference proteome</keyword>
<comment type="caution">
    <text evidence="3">The sequence shown here is derived from an EMBL/GenBank/DDBJ whole genome shotgun (WGS) entry which is preliminary data.</text>
</comment>
<keyword evidence="1" id="KW-0732">Signal</keyword>
<feature type="signal peptide" evidence="1">
    <location>
        <begin position="1"/>
        <end position="20"/>
    </location>
</feature>
<dbReference type="AlphaFoldDB" id="A0A4V1KPI7"/>
<dbReference type="Proteomes" id="UP000289821">
    <property type="component" value="Unassembled WGS sequence"/>
</dbReference>
<proteinExistence type="predicted"/>
<accession>A0A4V1KPI7</accession>
<feature type="domain" description="Outer membrane protein beta-barrel" evidence="2">
    <location>
        <begin position="20"/>
        <end position="182"/>
    </location>
</feature>
<dbReference type="OrthoDB" id="947434at2"/>
<evidence type="ECO:0000313" key="4">
    <source>
        <dbReference type="Proteomes" id="UP000289821"/>
    </source>
</evidence>
<name>A0A4V1KPI7_9FLAO</name>
<evidence type="ECO:0000259" key="2">
    <source>
        <dbReference type="Pfam" id="PF13568"/>
    </source>
</evidence>
<dbReference type="RefSeq" id="WP_128761248.1">
    <property type="nucleotide sequence ID" value="NZ_QOVI01000003.1"/>
</dbReference>
<reference evidence="3 4" key="1">
    <citation type="submission" date="2018-07" db="EMBL/GenBank/DDBJ databases">
        <title>Leeuwenhoekiella genomics.</title>
        <authorList>
            <person name="Tahon G."/>
            <person name="Willems A."/>
        </authorList>
    </citation>
    <scope>NUCLEOTIDE SEQUENCE [LARGE SCALE GENOMIC DNA]</scope>
    <source>
        <strain evidence="3 4">R-50232</strain>
    </source>
</reference>